<accession>A0ACC1AAR9</accession>
<gene>
    <name evidence="1" type="ORF">Patl1_29534</name>
</gene>
<proteinExistence type="predicted"/>
<evidence type="ECO:0000313" key="2">
    <source>
        <dbReference type="Proteomes" id="UP001164250"/>
    </source>
</evidence>
<reference evidence="2" key="1">
    <citation type="journal article" date="2023" name="G3 (Bethesda)">
        <title>Genome assembly and association tests identify interacting loci associated with vigor, precocity, and sex in interspecific pistachio rootstocks.</title>
        <authorList>
            <person name="Palmer W."/>
            <person name="Jacygrad E."/>
            <person name="Sagayaradj S."/>
            <person name="Cavanaugh K."/>
            <person name="Han R."/>
            <person name="Bertier L."/>
            <person name="Beede B."/>
            <person name="Kafkas S."/>
            <person name="Golino D."/>
            <person name="Preece J."/>
            <person name="Michelmore R."/>
        </authorList>
    </citation>
    <scope>NUCLEOTIDE SEQUENCE [LARGE SCALE GENOMIC DNA]</scope>
</reference>
<comment type="caution">
    <text evidence="1">The sequence shown here is derived from an EMBL/GenBank/DDBJ whole genome shotgun (WGS) entry which is preliminary data.</text>
</comment>
<dbReference type="Proteomes" id="UP001164250">
    <property type="component" value="Chromosome 11"/>
</dbReference>
<sequence>MLKAHEQSHLAQSSACFVVPDGVVSDSAASVWFSSSFSRCKQLIGDEEIKQIKGLVWRCCRNQIGAIGVCYGRKGGNLPPQAEAMSLYQANNIGRMRIYDPDQKILQALRGSNIELILDLPKDNLQDLIDPAKAGDWAQASFVLLAVQNVYNAIAIANLQGQIKVSTAIDTTLLGKSSSPSKGIFNLEASSYITRIIQFLAQNRAPFLANEYPYFAYTDYTVQIDIAFALFKALGVVVQDGQYQCRNLFDTITDALYAALEKASEHPRIWRLLYGQIGGHWKEIPHLLWKM</sequence>
<organism evidence="1 2">
    <name type="scientific">Pistacia atlantica</name>
    <dbReference type="NCBI Taxonomy" id="434234"/>
    <lineage>
        <taxon>Eukaryota</taxon>
        <taxon>Viridiplantae</taxon>
        <taxon>Streptophyta</taxon>
        <taxon>Embryophyta</taxon>
        <taxon>Tracheophyta</taxon>
        <taxon>Spermatophyta</taxon>
        <taxon>Magnoliopsida</taxon>
        <taxon>eudicotyledons</taxon>
        <taxon>Gunneridae</taxon>
        <taxon>Pentapetalae</taxon>
        <taxon>rosids</taxon>
        <taxon>malvids</taxon>
        <taxon>Sapindales</taxon>
        <taxon>Anacardiaceae</taxon>
        <taxon>Pistacia</taxon>
    </lineage>
</organism>
<protein>
    <submittedName>
        <fullName evidence="1">Uncharacterized protein</fullName>
    </submittedName>
</protein>
<name>A0ACC1AAR9_9ROSI</name>
<keyword evidence="2" id="KW-1185">Reference proteome</keyword>
<evidence type="ECO:0000313" key="1">
    <source>
        <dbReference type="EMBL" id="KAJ0084333.1"/>
    </source>
</evidence>
<dbReference type="EMBL" id="CM047907">
    <property type="protein sequence ID" value="KAJ0084333.1"/>
    <property type="molecule type" value="Genomic_DNA"/>
</dbReference>